<keyword evidence="4" id="KW-1185">Reference proteome</keyword>
<dbReference type="OrthoDB" id="9785431at2"/>
<gene>
    <name evidence="3" type="ORF">AC529_07260</name>
</gene>
<feature type="region of interest" description="Disordered" evidence="1">
    <location>
        <begin position="416"/>
        <end position="440"/>
    </location>
</feature>
<organism evidence="3 4">
    <name type="scientific">Thermobifida cellulosilytica TB100</name>
    <dbReference type="NCBI Taxonomy" id="665004"/>
    <lineage>
        <taxon>Bacteria</taxon>
        <taxon>Bacillati</taxon>
        <taxon>Actinomycetota</taxon>
        <taxon>Actinomycetes</taxon>
        <taxon>Streptosporangiales</taxon>
        <taxon>Nocardiopsidaceae</taxon>
        <taxon>Thermobifida</taxon>
    </lineage>
</organism>
<feature type="transmembrane region" description="Helical" evidence="2">
    <location>
        <begin position="203"/>
        <end position="224"/>
    </location>
</feature>
<feature type="transmembrane region" description="Helical" evidence="2">
    <location>
        <begin position="162"/>
        <end position="183"/>
    </location>
</feature>
<evidence type="ECO:0000256" key="1">
    <source>
        <dbReference type="SAM" id="MobiDB-lite"/>
    </source>
</evidence>
<dbReference type="InterPro" id="IPR026898">
    <property type="entry name" value="PrsW"/>
</dbReference>
<evidence type="ECO:0000313" key="3">
    <source>
        <dbReference type="EMBL" id="KUP97368.1"/>
    </source>
</evidence>
<comment type="caution">
    <text evidence="3">The sequence shown here is derived from an EMBL/GenBank/DDBJ whole genome shotgun (WGS) entry which is preliminary data.</text>
</comment>
<dbReference type="Proteomes" id="UP000074382">
    <property type="component" value="Unassembled WGS sequence"/>
</dbReference>
<dbReference type="Pfam" id="PF13367">
    <property type="entry name" value="PrsW-protease"/>
    <property type="match status" value="1"/>
</dbReference>
<feature type="transmembrane region" description="Helical" evidence="2">
    <location>
        <begin position="256"/>
        <end position="280"/>
    </location>
</feature>
<dbReference type="PANTHER" id="PTHR36844">
    <property type="entry name" value="PROTEASE PRSW"/>
    <property type="match status" value="1"/>
</dbReference>
<evidence type="ECO:0000256" key="2">
    <source>
        <dbReference type="SAM" id="Phobius"/>
    </source>
</evidence>
<accession>A0A147KJA1</accession>
<dbReference type="GO" id="GO:0008233">
    <property type="term" value="F:peptidase activity"/>
    <property type="evidence" value="ECO:0007669"/>
    <property type="project" value="InterPro"/>
</dbReference>
<dbReference type="EMBL" id="LGEM01000030">
    <property type="protein sequence ID" value="KUP97368.1"/>
    <property type="molecule type" value="Genomic_DNA"/>
</dbReference>
<feature type="transmembrane region" description="Helical" evidence="2">
    <location>
        <begin position="20"/>
        <end position="42"/>
    </location>
</feature>
<dbReference type="AlphaFoldDB" id="A0A147KJA1"/>
<dbReference type="STRING" id="665004.AC529_07260"/>
<keyword evidence="2" id="KW-1133">Transmembrane helix</keyword>
<proteinExistence type="predicted"/>
<feature type="transmembrane region" description="Helical" evidence="2">
    <location>
        <begin position="233"/>
        <end position="250"/>
    </location>
</feature>
<sequence>MRPLDTKAILEGRTPGRHSVGLIVGIVVSILCMVLMLGYLLLSGFAGAGSAGVTAFLVSLAAAVIPVAVLVPLILLLDRLEPEPASVLLFAFLWGAGVAVFSSFVLNTLGMELYTVPVFGEDLGGYLSAAVGAPLVEESAKGLALLLLLWRRRNEIDTATDGIIYAAMVATGFAFVENVSYFLDALFTEGAAGFALTFVLRGVIAPLGHPLYTAMTGLGVAYAATHAGGVGRLFMPVLGWTGAVVLHALWNGSTAFGWTGLGVVYALLFCVLVALIVVAVRDRHRQVAAIATYLPPYIPTGLVTPADIQMLSTMGGRKRARAWARHAAGSRGRRAMEDYQLAATELALLHRRLDRGVAVPAWWERRDAILALMHMAREAFLGRAARPVAPAWAPQPTDSGFLRRADFQHVIAQAHAQRGGLPQQPPVTGSQQGPPQRPGW</sequence>
<protein>
    <submittedName>
        <fullName evidence="3">Peptidase</fullName>
    </submittedName>
</protein>
<keyword evidence="2" id="KW-0472">Membrane</keyword>
<feature type="transmembrane region" description="Helical" evidence="2">
    <location>
        <begin position="54"/>
        <end position="75"/>
    </location>
</feature>
<keyword evidence="2" id="KW-0812">Transmembrane</keyword>
<dbReference type="PATRIC" id="fig|665004.4.peg.1429"/>
<evidence type="ECO:0000313" key="4">
    <source>
        <dbReference type="Proteomes" id="UP000074382"/>
    </source>
</evidence>
<feature type="transmembrane region" description="Helical" evidence="2">
    <location>
        <begin position="87"/>
        <end position="106"/>
    </location>
</feature>
<name>A0A147KJA1_THECS</name>
<reference evidence="4" key="1">
    <citation type="journal article" date="2017" name="Acta Aliment.">
        <title>Plant polysaccharide degrading enzyme system of Thermpbifida cellulosilytica TB100 revealed by de novo genome project data.</title>
        <authorList>
            <person name="Toth A."/>
            <person name="Baka E."/>
            <person name="Luzics S."/>
            <person name="Bata-Vidacs I."/>
            <person name="Nagy I."/>
            <person name="Balint B."/>
            <person name="Herceg R."/>
            <person name="Olasz F."/>
            <person name="Wilk T."/>
            <person name="Nagy T."/>
            <person name="Kriszt B."/>
            <person name="Nagy I."/>
            <person name="Kukolya J."/>
        </authorList>
    </citation>
    <scope>NUCLEOTIDE SEQUENCE [LARGE SCALE GENOMIC DNA]</scope>
    <source>
        <strain evidence="4">TB100</strain>
    </source>
</reference>
<dbReference type="PANTHER" id="PTHR36844:SF1">
    <property type="entry name" value="PROTEASE PRSW"/>
    <property type="match status" value="1"/>
</dbReference>
<dbReference type="RefSeq" id="WP_068754708.1">
    <property type="nucleotide sequence ID" value="NZ_KQ950181.1"/>
</dbReference>